<dbReference type="EMBL" id="FMUS01000034">
    <property type="protein sequence ID" value="SCZ05941.1"/>
    <property type="molecule type" value="Genomic_DNA"/>
</dbReference>
<sequence>MKKSKVINIVVLSMLVILILTPLGYAQDFELETRTINEYEALKSLSDMDLDELVIQGYSEDEIYMIENYKDFYTNKIKELKSLDIKTLKLMDYTEEQIKAIKNFDGSEEMLILAASTLTVDSGVVSYSYDSSNNKTNAQVVLSFRWNGQPSWGFTDIFAFVWNADFILNQSSSIMTLEYRNVHYDNKVETTASPELNGLNSACFKFPQNVTASVPGQGVLGHWLRAGGATLNLSQTGRVEQFKIFSAYGYNTVAWSPSYTYPGGLSIKFSLRVIELDNDLADANL</sequence>
<evidence type="ECO:0000313" key="1">
    <source>
        <dbReference type="EMBL" id="SCZ05941.1"/>
    </source>
</evidence>
<keyword evidence="2" id="KW-1185">Reference proteome</keyword>
<organism evidence="1 2">
    <name type="scientific">Alkaliphilus peptidifermentans DSM 18978</name>
    <dbReference type="NCBI Taxonomy" id="1120976"/>
    <lineage>
        <taxon>Bacteria</taxon>
        <taxon>Bacillati</taxon>
        <taxon>Bacillota</taxon>
        <taxon>Clostridia</taxon>
        <taxon>Peptostreptococcales</taxon>
        <taxon>Natronincolaceae</taxon>
        <taxon>Alkaliphilus</taxon>
    </lineage>
</organism>
<dbReference type="Proteomes" id="UP000198636">
    <property type="component" value="Unassembled WGS sequence"/>
</dbReference>
<proteinExistence type="predicted"/>
<name>A0A1G5L0I9_9FIRM</name>
<dbReference type="OrthoDB" id="3036075at2"/>
<dbReference type="AlphaFoldDB" id="A0A1G5L0I9"/>
<accession>A0A1G5L0I9</accession>
<dbReference type="RefSeq" id="WP_091547061.1">
    <property type="nucleotide sequence ID" value="NZ_FMUS01000034.1"/>
</dbReference>
<gene>
    <name evidence="1" type="ORF">SAMN03080606_03914</name>
</gene>
<reference evidence="1 2" key="1">
    <citation type="submission" date="2016-10" db="EMBL/GenBank/DDBJ databases">
        <authorList>
            <person name="de Groot N.N."/>
        </authorList>
    </citation>
    <scope>NUCLEOTIDE SEQUENCE [LARGE SCALE GENOMIC DNA]</scope>
    <source>
        <strain evidence="1 2">DSM 18978</strain>
    </source>
</reference>
<evidence type="ECO:0000313" key="2">
    <source>
        <dbReference type="Proteomes" id="UP000198636"/>
    </source>
</evidence>
<protein>
    <submittedName>
        <fullName evidence="1">Uncharacterized protein</fullName>
    </submittedName>
</protein>